<protein>
    <submittedName>
        <fullName evidence="2">Uncharacterized protein</fullName>
    </submittedName>
</protein>
<evidence type="ECO:0000313" key="2">
    <source>
        <dbReference type="EMBL" id="VUZ45301.1"/>
    </source>
</evidence>
<keyword evidence="1" id="KW-1133">Transmembrane helix</keyword>
<dbReference type="EMBL" id="CABIJS010000166">
    <property type="protein sequence ID" value="VUZ45301.1"/>
    <property type="molecule type" value="Genomic_DNA"/>
</dbReference>
<keyword evidence="1" id="KW-0472">Membrane</keyword>
<dbReference type="Proteomes" id="UP000321570">
    <property type="component" value="Unassembled WGS sequence"/>
</dbReference>
<keyword evidence="1" id="KW-0812">Transmembrane</keyword>
<sequence length="60" mass="6523">MILTAISIAGEIFGGVITHLHLFVPYLGIVYYICSGICVCCCALAEKLRRNIAAKEAEYS</sequence>
<name>A0A564YDG2_HYMDI</name>
<gene>
    <name evidence="2" type="ORF">WMSIL1_LOCUS5320</name>
</gene>
<keyword evidence="3" id="KW-1185">Reference proteome</keyword>
<feature type="transmembrane region" description="Helical" evidence="1">
    <location>
        <begin position="24"/>
        <end position="45"/>
    </location>
</feature>
<reference evidence="2 3" key="1">
    <citation type="submission" date="2019-07" db="EMBL/GenBank/DDBJ databases">
        <authorList>
            <person name="Jastrzebski P J."/>
            <person name="Paukszto L."/>
            <person name="Jastrzebski P J."/>
        </authorList>
    </citation>
    <scope>NUCLEOTIDE SEQUENCE [LARGE SCALE GENOMIC DNA]</scope>
    <source>
        <strain evidence="2 3">WMS-il1</strain>
    </source>
</reference>
<proteinExistence type="predicted"/>
<accession>A0A564YDG2</accession>
<organism evidence="2 3">
    <name type="scientific">Hymenolepis diminuta</name>
    <name type="common">Rat tapeworm</name>
    <dbReference type="NCBI Taxonomy" id="6216"/>
    <lineage>
        <taxon>Eukaryota</taxon>
        <taxon>Metazoa</taxon>
        <taxon>Spiralia</taxon>
        <taxon>Lophotrochozoa</taxon>
        <taxon>Platyhelminthes</taxon>
        <taxon>Cestoda</taxon>
        <taxon>Eucestoda</taxon>
        <taxon>Cyclophyllidea</taxon>
        <taxon>Hymenolepididae</taxon>
        <taxon>Hymenolepis</taxon>
    </lineage>
</organism>
<dbReference type="AlphaFoldDB" id="A0A564YDG2"/>
<evidence type="ECO:0000256" key="1">
    <source>
        <dbReference type="SAM" id="Phobius"/>
    </source>
</evidence>
<evidence type="ECO:0000313" key="3">
    <source>
        <dbReference type="Proteomes" id="UP000321570"/>
    </source>
</evidence>